<dbReference type="PANTHER" id="PTHR46154:SF4">
    <property type="entry name" value="UREA ACTIVE TRANSPORTER"/>
    <property type="match status" value="1"/>
</dbReference>
<dbReference type="EMBL" id="LFZO01000682">
    <property type="protein sequence ID" value="KXT00427.1"/>
    <property type="molecule type" value="Genomic_DNA"/>
</dbReference>
<feature type="non-terminal residue" evidence="3">
    <location>
        <position position="1"/>
    </location>
</feature>
<dbReference type="InterPro" id="IPR038377">
    <property type="entry name" value="Na/Glc_symporter_sf"/>
</dbReference>
<gene>
    <name evidence="3" type="ORF">AC579_7007</name>
</gene>
<dbReference type="AlphaFoldDB" id="A0A139HDC0"/>
<keyword evidence="1" id="KW-0813">Transport</keyword>
<sequence>YAASATIQILLFSVVAIELKRRAPYPNFPTIYKSSGTAAHIIFTAYSFVCQISEYLQPAHRCFLLPIGVVIQTLAGGEDATVITDWAHTVIIYIFMLMSTSIVYTTSSVIGTPGRMWTLLKEAAVRHPVGDNARGEHLTMASGGGAYLGLVLVGAGFAGVVHSQLFEKPSRKTHEARRKAICWAETRNGLPMPRTALAPMGTSVVFAVVLACFMAVTSAMSLETVATAALLSYNVYKAFFKPDVTEYELKRFSEYATVGLASFAAAVACGPKHAGFAVDFIVTATDIWIDSAIIPMVCTTMCGKQSKAAVIFSPLVGSAAGMIACMLKAYTQYGKVNITTLQGILPLDTGNMMALTCLIVLTPLMTFIKPDNYDWNYLQLKSRPQEESQYRPAAHSLIETSDSRANVTLFRSRSISIVAGASLALALLVLWPIPIGGLSLGIFAAGITTLLPIWEGRHTIDKQETSPPIRLILVNKPNRCLEQRRGSNSGYVSSAAILLASKGFV</sequence>
<dbReference type="STRING" id="113226.A0A139HDC0"/>
<evidence type="ECO:0000313" key="3">
    <source>
        <dbReference type="EMBL" id="KXT00427.1"/>
    </source>
</evidence>
<evidence type="ECO:0000256" key="2">
    <source>
        <dbReference type="SAM" id="Phobius"/>
    </source>
</evidence>
<feature type="transmembrane region" description="Helical" evidence="2">
    <location>
        <begin position="414"/>
        <end position="431"/>
    </location>
</feature>
<comment type="caution">
    <text evidence="3">The sequence shown here is derived from an EMBL/GenBank/DDBJ whole genome shotgun (WGS) entry which is preliminary data.</text>
</comment>
<reference evidence="3 4" key="1">
    <citation type="submission" date="2015-07" db="EMBL/GenBank/DDBJ databases">
        <title>Comparative genomics of the Sigatoka disease complex on banana suggests a link between parallel evolutionary changes in Pseudocercospora fijiensis and Pseudocercospora eumusae and increased virulence on the banana host.</title>
        <authorList>
            <person name="Chang T.-C."/>
            <person name="Salvucci A."/>
            <person name="Crous P.W."/>
            <person name="Stergiopoulos I."/>
        </authorList>
    </citation>
    <scope>NUCLEOTIDE SEQUENCE [LARGE SCALE GENOMIC DNA]</scope>
    <source>
        <strain evidence="3 4">CBS 116634</strain>
    </source>
</reference>
<dbReference type="PANTHER" id="PTHR46154">
    <property type="match status" value="1"/>
</dbReference>
<dbReference type="GO" id="GO:0015204">
    <property type="term" value="F:urea transmembrane transporter activity"/>
    <property type="evidence" value="ECO:0007669"/>
    <property type="project" value="InterPro"/>
</dbReference>
<dbReference type="OrthoDB" id="6132759at2759"/>
<keyword evidence="2" id="KW-0812">Transmembrane</keyword>
<feature type="transmembrane region" description="Helical" evidence="2">
    <location>
        <begin position="437"/>
        <end position="454"/>
    </location>
</feature>
<feature type="transmembrane region" description="Helical" evidence="2">
    <location>
        <begin position="90"/>
        <end position="111"/>
    </location>
</feature>
<accession>A0A139HDC0</accession>
<feature type="transmembrane region" description="Helical" evidence="2">
    <location>
        <begin position="144"/>
        <end position="165"/>
    </location>
</feature>
<evidence type="ECO:0000256" key="1">
    <source>
        <dbReference type="ARBA" id="ARBA00022448"/>
    </source>
</evidence>
<protein>
    <submittedName>
        <fullName evidence="3">Uncharacterized protein</fullName>
    </submittedName>
</protein>
<dbReference type="GO" id="GO:0005886">
    <property type="term" value="C:plasma membrane"/>
    <property type="evidence" value="ECO:0007669"/>
    <property type="project" value="TreeGrafter"/>
</dbReference>
<dbReference type="GO" id="GO:0015489">
    <property type="term" value="F:putrescine transmembrane transporter activity"/>
    <property type="evidence" value="ECO:0007669"/>
    <property type="project" value="TreeGrafter"/>
</dbReference>
<name>A0A139HDC0_9PEZI</name>
<dbReference type="Gene3D" id="1.20.1730.10">
    <property type="entry name" value="Sodium/glucose cotransporter"/>
    <property type="match status" value="1"/>
</dbReference>
<proteinExistence type="predicted"/>
<evidence type="ECO:0000313" key="4">
    <source>
        <dbReference type="Proteomes" id="UP000073492"/>
    </source>
</evidence>
<keyword evidence="2" id="KW-0472">Membrane</keyword>
<keyword evidence="2" id="KW-1133">Transmembrane helix</keyword>
<dbReference type="GO" id="GO:0015606">
    <property type="term" value="F:spermidine transmembrane transporter activity"/>
    <property type="evidence" value="ECO:0007669"/>
    <property type="project" value="TreeGrafter"/>
</dbReference>
<feature type="transmembrane region" description="Helical" evidence="2">
    <location>
        <begin position="309"/>
        <end position="330"/>
    </location>
</feature>
<dbReference type="Proteomes" id="UP000073492">
    <property type="component" value="Unassembled WGS sequence"/>
</dbReference>
<keyword evidence="4" id="KW-1185">Reference proteome</keyword>
<dbReference type="InterPro" id="IPR031155">
    <property type="entry name" value="DUR"/>
</dbReference>
<feature type="transmembrane region" description="Helical" evidence="2">
    <location>
        <begin position="196"/>
        <end position="216"/>
    </location>
</feature>
<feature type="transmembrane region" description="Helical" evidence="2">
    <location>
        <begin position="350"/>
        <end position="368"/>
    </location>
</feature>
<organism evidence="3 4">
    <name type="scientific">Pseudocercospora musae</name>
    <dbReference type="NCBI Taxonomy" id="113226"/>
    <lineage>
        <taxon>Eukaryota</taxon>
        <taxon>Fungi</taxon>
        <taxon>Dikarya</taxon>
        <taxon>Ascomycota</taxon>
        <taxon>Pezizomycotina</taxon>
        <taxon>Dothideomycetes</taxon>
        <taxon>Dothideomycetidae</taxon>
        <taxon>Mycosphaerellales</taxon>
        <taxon>Mycosphaerellaceae</taxon>
        <taxon>Pseudocercospora</taxon>
    </lineage>
</organism>